<dbReference type="InterPro" id="IPR003958">
    <property type="entry name" value="CBFA_NFYB_domain"/>
</dbReference>
<dbReference type="PANTHER" id="PTHR10484">
    <property type="entry name" value="HISTONE H4"/>
    <property type="match status" value="1"/>
</dbReference>
<evidence type="ECO:0000256" key="5">
    <source>
        <dbReference type="ARBA" id="ARBA00011538"/>
    </source>
</evidence>
<dbReference type="InterPro" id="IPR001951">
    <property type="entry name" value="Histone_H4"/>
</dbReference>
<keyword evidence="8 10" id="KW-0539">Nucleus</keyword>
<accession>A0A2T4BN43</accession>
<reference evidence="14" key="1">
    <citation type="submission" date="2016-07" db="EMBL/GenBank/DDBJ databases">
        <title>Multiple horizontal gene transfer events from other fungi enriched the ability of initially mycotrophic Trichoderma (Ascomycota) to feed on dead plant biomass.</title>
        <authorList>
            <consortium name="DOE Joint Genome Institute"/>
            <person name="Atanasova L."/>
            <person name="Chenthamara K."/>
            <person name="Zhang J."/>
            <person name="Grujic M."/>
            <person name="Henrissat B."/>
            <person name="Kuo A."/>
            <person name="Aerts A."/>
            <person name="Salamov A."/>
            <person name="Lipzen A."/>
            <person name="Labutti K."/>
            <person name="Barry K."/>
            <person name="Miao Y."/>
            <person name="Rahimi M.J."/>
            <person name="Shen Q."/>
            <person name="Grigoriev I.V."/>
            <person name="Kubicek C.P."/>
            <person name="Druzhinina I.S."/>
        </authorList>
    </citation>
    <scope>NUCLEOTIDE SEQUENCE [LARGE SCALE GENOMIC DNA]</scope>
    <source>
        <strain evidence="14">TUCIM 6016</strain>
    </source>
</reference>
<dbReference type="GO" id="GO:0000786">
    <property type="term" value="C:nucleosome"/>
    <property type="evidence" value="ECO:0007669"/>
    <property type="project" value="UniProtKB-KW"/>
</dbReference>
<evidence type="ECO:0000256" key="1">
    <source>
        <dbReference type="ARBA" id="ARBA00002001"/>
    </source>
</evidence>
<gene>
    <name evidence="13" type="ORF">BBK36DRAFT_16362</name>
</gene>
<keyword evidence="9 10" id="KW-0544">Nucleosome core</keyword>
<comment type="function">
    <text evidence="1 10">Core component of nucleosome. Nucleosomes wrap and compact DNA into chromatin, limiting DNA accessibility to the cellular machineries which require DNA as a template. Histones thereby play a central role in transcription regulation, DNA repair, DNA replication and chromosomal stability. DNA accessibility is regulated via a complex set of post-translational modifications of histones, also called histone code, and nucleosome remodeling.</text>
</comment>
<keyword evidence="6 10" id="KW-0158">Chromosome</keyword>
<dbReference type="Pfam" id="PF00808">
    <property type="entry name" value="CBFD_NFYB_HMF"/>
    <property type="match status" value="1"/>
</dbReference>
<name>A0A2T4BN43_9HYPO</name>
<dbReference type="CDD" id="cd22912">
    <property type="entry name" value="HFD_H4"/>
    <property type="match status" value="1"/>
</dbReference>
<proteinExistence type="inferred from homology"/>
<evidence type="ECO:0000256" key="8">
    <source>
        <dbReference type="ARBA" id="ARBA00023242"/>
    </source>
</evidence>
<dbReference type="SUPFAM" id="SSF47113">
    <property type="entry name" value="Histone-fold"/>
    <property type="match status" value="1"/>
</dbReference>
<dbReference type="GeneID" id="36605864"/>
<dbReference type="GO" id="GO:0030527">
    <property type="term" value="F:structural constituent of chromatin"/>
    <property type="evidence" value="ECO:0007669"/>
    <property type="project" value="InterPro"/>
</dbReference>
<feature type="domain" description="Transcription factor CBF/NF-Y/archaeal histone" evidence="12">
    <location>
        <begin position="46"/>
        <end position="102"/>
    </location>
</feature>
<dbReference type="AlphaFoldDB" id="A0A2T4BN43"/>
<dbReference type="FunFam" id="1.10.20.10:FF:000012">
    <property type="entry name" value="Histone H4"/>
    <property type="match status" value="1"/>
</dbReference>
<dbReference type="PRINTS" id="PR00623">
    <property type="entry name" value="HISTONEH4"/>
</dbReference>
<dbReference type="GO" id="GO:0005634">
    <property type="term" value="C:nucleus"/>
    <property type="evidence" value="ECO:0007669"/>
    <property type="project" value="UniProtKB-SubCell"/>
</dbReference>
<dbReference type="EMBL" id="KZ680207">
    <property type="protein sequence ID" value="PTB70722.1"/>
    <property type="molecule type" value="Genomic_DNA"/>
</dbReference>
<evidence type="ECO:0000256" key="7">
    <source>
        <dbReference type="ARBA" id="ARBA00023125"/>
    </source>
</evidence>
<evidence type="ECO:0000256" key="11">
    <source>
        <dbReference type="SAM" id="MobiDB-lite"/>
    </source>
</evidence>
<organism evidence="13 14">
    <name type="scientific">Trichoderma citrinoviride</name>
    <dbReference type="NCBI Taxonomy" id="58853"/>
    <lineage>
        <taxon>Eukaryota</taxon>
        <taxon>Fungi</taxon>
        <taxon>Dikarya</taxon>
        <taxon>Ascomycota</taxon>
        <taxon>Pezizomycotina</taxon>
        <taxon>Sordariomycetes</taxon>
        <taxon>Hypocreomycetidae</taxon>
        <taxon>Hypocreales</taxon>
        <taxon>Hypocreaceae</taxon>
        <taxon>Trichoderma</taxon>
    </lineage>
</organism>
<evidence type="ECO:0000313" key="14">
    <source>
        <dbReference type="Proteomes" id="UP000241546"/>
    </source>
</evidence>
<comment type="subunit">
    <text evidence="5 10">The nucleosome is a histone octamer containing two molecules each of H2A, H2B, H3 and H4 assembled in one H3-H4 heterotetramer and two H2A-H2B heterodimers. The octamer wraps approximately 147 bp of DNA.</text>
</comment>
<dbReference type="Gene3D" id="1.10.20.10">
    <property type="entry name" value="Histone, subunit A"/>
    <property type="match status" value="1"/>
</dbReference>
<evidence type="ECO:0000256" key="10">
    <source>
        <dbReference type="RuleBase" id="RU000528"/>
    </source>
</evidence>
<keyword evidence="7 10" id="KW-0238">DNA-binding</keyword>
<sequence>MPPTVPDRGGPGSSQRARPSLGGKTLGTARHRKILRDSITGITKPAIRRLARRGGVKRISGTIYDEMRKVLKIFLEDVLRDACTYVEYRNAKTVTVEDVLHSLRRRGRTLYGFDQDTWTEQKTHRRQDASRSRASKRPYRADRVQF</sequence>
<dbReference type="GO" id="GO:0003677">
    <property type="term" value="F:DNA binding"/>
    <property type="evidence" value="ECO:0007669"/>
    <property type="project" value="UniProtKB-KW"/>
</dbReference>
<evidence type="ECO:0000256" key="2">
    <source>
        <dbReference type="ARBA" id="ARBA00004123"/>
    </source>
</evidence>
<dbReference type="OrthoDB" id="3919494at2759"/>
<keyword evidence="14" id="KW-1185">Reference proteome</keyword>
<dbReference type="SMART" id="SM00417">
    <property type="entry name" value="H4"/>
    <property type="match status" value="1"/>
</dbReference>
<evidence type="ECO:0000259" key="12">
    <source>
        <dbReference type="Pfam" id="PF00808"/>
    </source>
</evidence>
<feature type="region of interest" description="Disordered" evidence="11">
    <location>
        <begin position="1"/>
        <end position="28"/>
    </location>
</feature>
<feature type="region of interest" description="Disordered" evidence="11">
    <location>
        <begin position="121"/>
        <end position="146"/>
    </location>
</feature>
<protein>
    <recommendedName>
        <fullName evidence="10">Histone H4</fullName>
    </recommendedName>
</protein>
<evidence type="ECO:0000313" key="13">
    <source>
        <dbReference type="EMBL" id="PTB70722.1"/>
    </source>
</evidence>
<dbReference type="GO" id="GO:0046982">
    <property type="term" value="F:protein heterodimerization activity"/>
    <property type="evidence" value="ECO:0007669"/>
    <property type="project" value="InterPro"/>
</dbReference>
<comment type="subcellular location">
    <subcellularLocation>
        <location evidence="3">Chromosome</location>
    </subcellularLocation>
    <subcellularLocation>
        <location evidence="2">Nucleus</location>
    </subcellularLocation>
</comment>
<feature type="compositionally biased region" description="Basic and acidic residues" evidence="11">
    <location>
        <begin position="121"/>
        <end position="131"/>
    </location>
</feature>
<evidence type="ECO:0000256" key="3">
    <source>
        <dbReference type="ARBA" id="ARBA00004286"/>
    </source>
</evidence>
<dbReference type="RefSeq" id="XP_024754042.1">
    <property type="nucleotide sequence ID" value="XM_024897746.1"/>
</dbReference>
<evidence type="ECO:0000256" key="6">
    <source>
        <dbReference type="ARBA" id="ARBA00022454"/>
    </source>
</evidence>
<evidence type="ECO:0000256" key="4">
    <source>
        <dbReference type="ARBA" id="ARBA00006564"/>
    </source>
</evidence>
<comment type="similarity">
    <text evidence="4 10">Belongs to the histone H4 family.</text>
</comment>
<dbReference type="InterPro" id="IPR009072">
    <property type="entry name" value="Histone-fold"/>
</dbReference>
<evidence type="ECO:0000256" key="9">
    <source>
        <dbReference type="ARBA" id="ARBA00023269"/>
    </source>
</evidence>
<dbReference type="Proteomes" id="UP000241546">
    <property type="component" value="Unassembled WGS sequence"/>
</dbReference>